<dbReference type="GO" id="GO:0043113">
    <property type="term" value="P:receptor clustering"/>
    <property type="evidence" value="ECO:0007669"/>
    <property type="project" value="InterPro"/>
</dbReference>
<keyword evidence="5" id="KW-0812">Transmembrane</keyword>
<evidence type="ECO:0008006" key="10">
    <source>
        <dbReference type="Google" id="ProtNLM"/>
    </source>
</evidence>
<reference evidence="8" key="2">
    <citation type="submission" date="2015-06" db="UniProtKB">
        <authorList>
            <consortium name="EnsemblMetazoa"/>
        </authorList>
    </citation>
    <scope>IDENTIFICATION</scope>
</reference>
<dbReference type="KEGG" id="tut:107362498"/>
<dbReference type="SUPFAM" id="SSF50242">
    <property type="entry name" value="TIMP-like"/>
    <property type="match status" value="1"/>
</dbReference>
<keyword evidence="2" id="KW-1015">Disulfide bond</keyword>
<reference evidence="9" key="1">
    <citation type="submission" date="2011-08" db="EMBL/GenBank/DDBJ databases">
        <authorList>
            <person name="Rombauts S."/>
        </authorList>
    </citation>
    <scope>NUCLEOTIDE SEQUENCE</scope>
    <source>
        <strain evidence="9">London</strain>
    </source>
</reference>
<comment type="caution">
    <text evidence="4">Lacks conserved residue(s) required for the propagation of feature annotation.</text>
</comment>
<feature type="domain" description="Kazal-like" evidence="7">
    <location>
        <begin position="191"/>
        <end position="238"/>
    </location>
</feature>
<dbReference type="PROSITE" id="PS51465">
    <property type="entry name" value="KAZAL_2"/>
    <property type="match status" value="1"/>
</dbReference>
<dbReference type="GO" id="GO:0005518">
    <property type="term" value="F:collagen binding"/>
    <property type="evidence" value="ECO:0007669"/>
    <property type="project" value="TreeGrafter"/>
</dbReference>
<dbReference type="eggNOG" id="KOG3509">
    <property type="taxonomic scope" value="Eukaryota"/>
</dbReference>
<keyword evidence="9" id="KW-1185">Reference proteome</keyword>
<dbReference type="GO" id="GO:0005615">
    <property type="term" value="C:extracellular space"/>
    <property type="evidence" value="ECO:0007669"/>
    <property type="project" value="TreeGrafter"/>
</dbReference>
<evidence type="ECO:0000256" key="5">
    <source>
        <dbReference type="SAM" id="Phobius"/>
    </source>
</evidence>
<dbReference type="Pfam" id="PF03146">
    <property type="entry name" value="NtA"/>
    <property type="match status" value="1"/>
</dbReference>
<dbReference type="InterPro" id="IPR036058">
    <property type="entry name" value="Kazal_dom_sf"/>
</dbReference>
<dbReference type="Proteomes" id="UP000015104">
    <property type="component" value="Unassembled WGS sequence"/>
</dbReference>
<dbReference type="PANTHER" id="PTHR13866">
    <property type="entry name" value="SPARC OSTEONECTIN"/>
    <property type="match status" value="1"/>
</dbReference>
<keyword evidence="1" id="KW-0732">Signal</keyword>
<dbReference type="GO" id="GO:0043236">
    <property type="term" value="F:laminin binding"/>
    <property type="evidence" value="ECO:0007669"/>
    <property type="project" value="InterPro"/>
</dbReference>
<dbReference type="GO" id="GO:0005886">
    <property type="term" value="C:plasma membrane"/>
    <property type="evidence" value="ECO:0007669"/>
    <property type="project" value="GOC"/>
</dbReference>
<dbReference type="OrthoDB" id="126772at2759"/>
<name>T1KCH0_TETUR</name>
<dbReference type="GO" id="GO:0005509">
    <property type="term" value="F:calcium ion binding"/>
    <property type="evidence" value="ECO:0007669"/>
    <property type="project" value="TreeGrafter"/>
</dbReference>
<dbReference type="STRING" id="32264.T1KCH0"/>
<dbReference type="HOGENOM" id="CLU_1035582_0_0_1"/>
<dbReference type="EnsemblMetazoa" id="tetur08g07590.1">
    <property type="protein sequence ID" value="tetur08g07590.1"/>
    <property type="gene ID" value="tetur08g07590"/>
</dbReference>
<dbReference type="Gene3D" id="2.40.50.120">
    <property type="match status" value="1"/>
</dbReference>
<evidence type="ECO:0000259" key="7">
    <source>
        <dbReference type="PROSITE" id="PS51465"/>
    </source>
</evidence>
<dbReference type="PROSITE" id="PS51121">
    <property type="entry name" value="NTA"/>
    <property type="match status" value="1"/>
</dbReference>
<feature type="domain" description="NtA" evidence="6">
    <location>
        <begin position="42"/>
        <end position="159"/>
    </location>
</feature>
<dbReference type="InterPro" id="IPR008993">
    <property type="entry name" value="TIMP-like_OB-fold"/>
</dbReference>
<evidence type="ECO:0000256" key="3">
    <source>
        <dbReference type="ARBA" id="ARBA00023180"/>
    </source>
</evidence>
<evidence type="ECO:0000256" key="1">
    <source>
        <dbReference type="ARBA" id="ARBA00022729"/>
    </source>
</evidence>
<dbReference type="SMART" id="SM00280">
    <property type="entry name" value="KAZAL"/>
    <property type="match status" value="1"/>
</dbReference>
<evidence type="ECO:0000313" key="9">
    <source>
        <dbReference type="Proteomes" id="UP000015104"/>
    </source>
</evidence>
<keyword evidence="5" id="KW-1133">Transmembrane helix</keyword>
<gene>
    <name evidence="8" type="primary">107362498</name>
</gene>
<dbReference type="CDD" id="cd00104">
    <property type="entry name" value="KAZAL_FS"/>
    <property type="match status" value="1"/>
</dbReference>
<evidence type="ECO:0000256" key="4">
    <source>
        <dbReference type="PROSITE-ProRule" id="PRU00443"/>
    </source>
</evidence>
<proteinExistence type="predicted"/>
<dbReference type="SUPFAM" id="SSF100895">
    <property type="entry name" value="Kazal-type serine protease inhibitors"/>
    <property type="match status" value="1"/>
</dbReference>
<protein>
    <recommendedName>
        <fullName evidence="10">Kazal-like domain-containing protein</fullName>
    </recommendedName>
</protein>
<accession>T1KCH0</accession>
<keyword evidence="3" id="KW-0325">Glycoprotein</keyword>
<feature type="transmembrane region" description="Helical" evidence="5">
    <location>
        <begin position="15"/>
        <end position="34"/>
    </location>
</feature>
<keyword evidence="5" id="KW-0472">Membrane</keyword>
<dbReference type="OMA" id="MEWIFLR"/>
<evidence type="ECO:0000259" key="6">
    <source>
        <dbReference type="PROSITE" id="PS51121"/>
    </source>
</evidence>
<dbReference type="PANTHER" id="PTHR13866:SF29">
    <property type="entry name" value="FOLLISTATIN"/>
    <property type="match status" value="1"/>
</dbReference>
<dbReference type="InterPro" id="IPR004850">
    <property type="entry name" value="NtA_dom"/>
</dbReference>
<dbReference type="EMBL" id="CAEY01001960">
    <property type="status" value="NOT_ANNOTATED_CDS"/>
    <property type="molecule type" value="Genomic_DNA"/>
</dbReference>
<evidence type="ECO:0000256" key="2">
    <source>
        <dbReference type="ARBA" id="ARBA00023157"/>
    </source>
</evidence>
<dbReference type="Gene3D" id="3.30.60.30">
    <property type="match status" value="1"/>
</dbReference>
<dbReference type="InterPro" id="IPR002350">
    <property type="entry name" value="Kazal_dom"/>
</dbReference>
<dbReference type="AlphaFoldDB" id="T1KCH0"/>
<evidence type="ECO:0000313" key="8">
    <source>
        <dbReference type="EnsemblMetazoa" id="tetur08g07590.1"/>
    </source>
</evidence>
<organism evidence="8 9">
    <name type="scientific">Tetranychus urticae</name>
    <name type="common">Two-spotted spider mite</name>
    <dbReference type="NCBI Taxonomy" id="32264"/>
    <lineage>
        <taxon>Eukaryota</taxon>
        <taxon>Metazoa</taxon>
        <taxon>Ecdysozoa</taxon>
        <taxon>Arthropoda</taxon>
        <taxon>Chelicerata</taxon>
        <taxon>Arachnida</taxon>
        <taxon>Acari</taxon>
        <taxon>Acariformes</taxon>
        <taxon>Trombidiformes</taxon>
        <taxon>Prostigmata</taxon>
        <taxon>Eleutherengona</taxon>
        <taxon>Raphignathae</taxon>
        <taxon>Tetranychoidea</taxon>
        <taxon>Tetranychidae</taxon>
        <taxon>Tetranychus</taxon>
    </lineage>
</organism>
<dbReference type="Pfam" id="PF07648">
    <property type="entry name" value="Kazal_2"/>
    <property type="match status" value="1"/>
</dbReference>
<sequence length="269" mass="30868">MFNFNKLTYQNCPSIIIFLVIWLTLSNFCLCYRLRFNNKLECRDKVPRKLTDLSNVVLTGFIEQTYPSLDNGEIYSGSVLVKRVFRGPSKFQGNRVTIDGLGDASYCQSKGQRGESWIFQLSQISDGYFRLNGTLLKLNLDNLDRINALVEDHIYRKRPDIVELPCEKKYCENNGVCIEESSGSVNRVRCVCLDSCPSTYEPVCGSNGETFVNECKLRMESCKRAINLFVRYPSACDSRRTVREAETIYKPLTNISTELVAIYREKNLF</sequence>